<evidence type="ECO:0000313" key="12">
    <source>
        <dbReference type="Proteomes" id="UP000198290"/>
    </source>
</evidence>
<dbReference type="CDD" id="cd17346">
    <property type="entry name" value="MFS_DtpA_like"/>
    <property type="match status" value="1"/>
</dbReference>
<evidence type="ECO:0000256" key="5">
    <source>
        <dbReference type="ARBA" id="ARBA00022856"/>
    </source>
</evidence>
<evidence type="ECO:0000256" key="8">
    <source>
        <dbReference type="RuleBase" id="RU003755"/>
    </source>
</evidence>
<feature type="transmembrane region" description="Helical" evidence="9">
    <location>
        <begin position="252"/>
        <end position="271"/>
    </location>
</feature>
<dbReference type="PROSITE" id="PS50850">
    <property type="entry name" value="MFS"/>
    <property type="match status" value="1"/>
</dbReference>
<evidence type="ECO:0000259" key="10">
    <source>
        <dbReference type="PROSITE" id="PS50850"/>
    </source>
</evidence>
<feature type="transmembrane region" description="Helical" evidence="9">
    <location>
        <begin position="120"/>
        <end position="140"/>
    </location>
</feature>
<dbReference type="GO" id="GO:0006857">
    <property type="term" value="P:oligopeptide transport"/>
    <property type="evidence" value="ECO:0007669"/>
    <property type="project" value="InterPro"/>
</dbReference>
<dbReference type="KEGG" id="amah:DLM_0373"/>
<feature type="transmembrane region" description="Helical" evidence="9">
    <location>
        <begin position="311"/>
        <end position="328"/>
    </location>
</feature>
<keyword evidence="3" id="KW-1003">Cell membrane</keyword>
<feature type="transmembrane region" description="Helical" evidence="9">
    <location>
        <begin position="501"/>
        <end position="519"/>
    </location>
</feature>
<feature type="transmembrane region" description="Helical" evidence="9">
    <location>
        <begin position="218"/>
        <end position="237"/>
    </location>
</feature>
<keyword evidence="4 8" id="KW-0812">Transmembrane</keyword>
<sequence>MQKNSLSIEILAQYQTWNIKKYLYFALTEKPGKKSSTKTFLAATIAACRKKPAIKHYNKPSEIRLPKLHKEIVMTTRSHPKGLYLLFVTEMWERFSYYGMRAIFVLFMIKALLFDKAHAADIYGSYTGLIYLTPLIGGYIADRYWGNRRSILAGGVLMAGGQFLLFCSGGLHASNVPLASSLLYAGLGLLIAGNGLFKPNISSMVGQLYAKDDKRVDSAFTIFYMGINAGSLMAPLICGTLGDTGNPDDFKWGFLAAGCGMLLSLLVFSLFKNKYLVTPEGKPIGLAPQRHHASGAKVVHAPLTRVEKERLAVILIVSAFVIFFWSAFEQAGASLTFFAEEQTNRNLLGFTVPASYFQSINPISVVIFAPLFAMLWTTLGKQGREPTSPAKMAFGLLFLAIGYLVIAFGVDGLEPGVKVSMLWLVSLYMLHTFGELCLSPIGLSLVVKLSPARFTSLMMGIWFLSNAAANKLAGTLSELYPDSAKPAPQLLGYTINNLHDFFMVFVAMAGIAALILFLLSSKLKKMTHDLQ</sequence>
<dbReference type="NCBIfam" id="TIGR00924">
    <property type="entry name" value="yjdL_sub1_fam"/>
    <property type="match status" value="2"/>
</dbReference>
<evidence type="ECO:0000313" key="11">
    <source>
        <dbReference type="EMBL" id="BBF84045.1"/>
    </source>
</evidence>
<dbReference type="GO" id="GO:1904680">
    <property type="term" value="F:peptide transmembrane transporter activity"/>
    <property type="evidence" value="ECO:0007669"/>
    <property type="project" value="InterPro"/>
</dbReference>
<dbReference type="STRING" id="332411.VI06_04860"/>
<dbReference type="InterPro" id="IPR005279">
    <property type="entry name" value="Dipep/tripep_permease"/>
</dbReference>
<dbReference type="PANTHER" id="PTHR23517">
    <property type="entry name" value="RESISTANCE PROTEIN MDTM, PUTATIVE-RELATED-RELATED"/>
    <property type="match status" value="1"/>
</dbReference>
<comment type="similarity">
    <text evidence="8">Belongs to the major facilitator superfamily. Proton-dependent oligopeptide transporter (POT/PTR) (TC 2.A.17) family.</text>
</comment>
<reference evidence="11 12" key="2">
    <citation type="journal article" date="2017" name="Genome Announc.">
        <title>Draft genome sequence of Aquitalea magnusonii strain H3, a plant growth-promoting bacterium of duckweed Lemna minor.</title>
        <authorList>
            <person name="Ishizawa H."/>
            <person name="Kuroda M."/>
            <person name="Ike M."/>
        </authorList>
    </citation>
    <scope>NUCLEOTIDE SEQUENCE [LARGE SCALE GENOMIC DNA]</scope>
    <source>
        <strain evidence="11 12">H3</strain>
    </source>
</reference>
<dbReference type="InterPro" id="IPR036259">
    <property type="entry name" value="MFS_trans_sf"/>
</dbReference>
<dbReference type="InterPro" id="IPR020846">
    <property type="entry name" value="MFS_dom"/>
</dbReference>
<feature type="domain" description="Major facilitator superfamily (MFS) profile" evidence="10">
    <location>
        <begin position="82"/>
        <end position="524"/>
    </location>
</feature>
<dbReference type="Gene3D" id="1.20.1250.20">
    <property type="entry name" value="MFS general substrate transporter like domains"/>
    <property type="match status" value="2"/>
</dbReference>
<keyword evidence="5" id="KW-0653">Protein transport</keyword>
<keyword evidence="7 9" id="KW-0472">Membrane</keyword>
<dbReference type="InterPro" id="IPR000109">
    <property type="entry name" value="POT_fam"/>
</dbReference>
<feature type="transmembrane region" description="Helical" evidence="9">
    <location>
        <begin position="178"/>
        <end position="197"/>
    </location>
</feature>
<feature type="transmembrane region" description="Helical" evidence="9">
    <location>
        <begin position="95"/>
        <end position="114"/>
    </location>
</feature>
<dbReference type="InterPro" id="IPR050171">
    <property type="entry name" value="MFS_Transporters"/>
</dbReference>
<dbReference type="AlphaFoldDB" id="A0A3G9G912"/>
<evidence type="ECO:0000256" key="1">
    <source>
        <dbReference type="ARBA" id="ARBA00004651"/>
    </source>
</evidence>
<feature type="transmembrane region" description="Helical" evidence="9">
    <location>
        <begin position="392"/>
        <end position="410"/>
    </location>
</feature>
<protein>
    <submittedName>
        <fullName evidence="11">Di-/tripeptide transporter</fullName>
    </submittedName>
</protein>
<dbReference type="Pfam" id="PF00854">
    <property type="entry name" value="PTR2"/>
    <property type="match status" value="2"/>
</dbReference>
<feature type="transmembrane region" description="Helical" evidence="9">
    <location>
        <begin position="152"/>
        <end position="172"/>
    </location>
</feature>
<reference evidence="12" key="3">
    <citation type="journal article" date="2017" name="Plant Physiol. Biochem.">
        <title>Differential oxidative and antioxidative response of duckweed Lemna minor toward plant growth promoting/inhibiting bacteria.</title>
        <authorList>
            <person name="Ishizawa H."/>
            <person name="Kuroda M."/>
            <person name="Morikawa M."/>
            <person name="Ike M."/>
        </authorList>
    </citation>
    <scope>NUCLEOTIDE SEQUENCE [LARGE SCALE GENOMIC DNA]</scope>
    <source>
        <strain evidence="12">H3</strain>
    </source>
</reference>
<evidence type="ECO:0000256" key="7">
    <source>
        <dbReference type="ARBA" id="ARBA00023136"/>
    </source>
</evidence>
<evidence type="ECO:0000256" key="9">
    <source>
        <dbReference type="SAM" id="Phobius"/>
    </source>
</evidence>
<dbReference type="PROSITE" id="PS01023">
    <property type="entry name" value="PTR2_2"/>
    <property type="match status" value="1"/>
</dbReference>
<dbReference type="EMBL" id="AP018823">
    <property type="protein sequence ID" value="BBF84045.1"/>
    <property type="molecule type" value="Genomic_DNA"/>
</dbReference>
<feature type="transmembrane region" description="Helical" evidence="9">
    <location>
        <begin position="422"/>
        <end position="447"/>
    </location>
</feature>
<name>A0A3G9G912_9NEIS</name>
<evidence type="ECO:0000256" key="4">
    <source>
        <dbReference type="ARBA" id="ARBA00022692"/>
    </source>
</evidence>
<feature type="transmembrane region" description="Helical" evidence="9">
    <location>
        <begin position="454"/>
        <end position="473"/>
    </location>
</feature>
<evidence type="ECO:0000256" key="2">
    <source>
        <dbReference type="ARBA" id="ARBA00022448"/>
    </source>
</evidence>
<reference evidence="12" key="1">
    <citation type="journal article" date="2017" name="Biotechnol. Biofuels">
        <title>Evaluation of environmental bacterial communities as a factor affecting the growth of duckweed Lemna minor.</title>
        <authorList>
            <person name="Ishizawa H."/>
            <person name="Kuroda M."/>
            <person name="Morikawa M."/>
            <person name="Ike M."/>
        </authorList>
    </citation>
    <scope>NUCLEOTIDE SEQUENCE [LARGE SCALE GENOMIC DNA]</scope>
    <source>
        <strain evidence="12">H3</strain>
    </source>
</reference>
<accession>A0A3G9G912</accession>
<keyword evidence="5" id="KW-0571">Peptide transport</keyword>
<evidence type="ECO:0000256" key="6">
    <source>
        <dbReference type="ARBA" id="ARBA00022989"/>
    </source>
</evidence>
<organism evidence="11 12">
    <name type="scientific">Aquitalea magnusonii</name>
    <dbReference type="NCBI Taxonomy" id="332411"/>
    <lineage>
        <taxon>Bacteria</taxon>
        <taxon>Pseudomonadati</taxon>
        <taxon>Pseudomonadota</taxon>
        <taxon>Betaproteobacteria</taxon>
        <taxon>Neisseriales</taxon>
        <taxon>Chromobacteriaceae</taxon>
        <taxon>Aquitalea</taxon>
    </lineage>
</organism>
<dbReference type="Proteomes" id="UP000198290">
    <property type="component" value="Chromosome"/>
</dbReference>
<keyword evidence="6 9" id="KW-1133">Transmembrane helix</keyword>
<feature type="transmembrane region" description="Helical" evidence="9">
    <location>
        <begin position="360"/>
        <end position="380"/>
    </location>
</feature>
<dbReference type="SUPFAM" id="SSF103473">
    <property type="entry name" value="MFS general substrate transporter"/>
    <property type="match status" value="1"/>
</dbReference>
<keyword evidence="2 8" id="KW-0813">Transport</keyword>
<keyword evidence="12" id="KW-1185">Reference proteome</keyword>
<dbReference type="GO" id="GO:0005886">
    <property type="term" value="C:plasma membrane"/>
    <property type="evidence" value="ECO:0007669"/>
    <property type="project" value="UniProtKB-SubCell"/>
</dbReference>
<evidence type="ECO:0000256" key="3">
    <source>
        <dbReference type="ARBA" id="ARBA00022475"/>
    </source>
</evidence>
<proteinExistence type="inferred from homology"/>
<comment type="subcellular location">
    <subcellularLocation>
        <location evidence="1">Cell membrane</location>
        <topology evidence="1">Multi-pass membrane protein</topology>
    </subcellularLocation>
    <subcellularLocation>
        <location evidence="8">Membrane</location>
        <topology evidence="8">Multi-pass membrane protein</topology>
    </subcellularLocation>
</comment>
<dbReference type="PANTHER" id="PTHR23517:SF15">
    <property type="entry name" value="PROTON-DEPENDENT OLIGOPEPTIDE FAMILY TRANSPORT PROTEIN"/>
    <property type="match status" value="1"/>
</dbReference>
<gene>
    <name evidence="11" type="ORF">DLM_0373</name>
</gene>
<dbReference type="InterPro" id="IPR018456">
    <property type="entry name" value="PTR2_symporter_CS"/>
</dbReference>